<dbReference type="Proteomes" id="UP000318833">
    <property type="component" value="Unassembled WGS sequence"/>
</dbReference>
<dbReference type="RefSeq" id="WP_143919102.1">
    <property type="nucleotide sequence ID" value="NZ_CANMIK010000141.1"/>
</dbReference>
<proteinExistence type="predicted"/>
<evidence type="ECO:0000313" key="1">
    <source>
        <dbReference type="EMBL" id="TSE03154.1"/>
    </source>
</evidence>
<accession>A0A554VAJ4</accession>
<name>A0A554VAJ4_9FLAO</name>
<comment type="caution">
    <text evidence="1">The sequence shown here is derived from an EMBL/GenBank/DDBJ whole genome shotgun (WGS) entry which is preliminary data.</text>
</comment>
<organism evidence="1 2">
    <name type="scientific">Aquimarina algiphila</name>
    <dbReference type="NCBI Taxonomy" id="2047982"/>
    <lineage>
        <taxon>Bacteria</taxon>
        <taxon>Pseudomonadati</taxon>
        <taxon>Bacteroidota</taxon>
        <taxon>Flavobacteriia</taxon>
        <taxon>Flavobacteriales</taxon>
        <taxon>Flavobacteriaceae</taxon>
        <taxon>Aquimarina</taxon>
    </lineage>
</organism>
<gene>
    <name evidence="1" type="ORF">FOF46_29910</name>
</gene>
<sequence>MRKYKITGILLISIILITCVSFNLNKNKQTESPNNVIEVYKFLGLDTYPFSITEEMFWENKNLEHVKMNMPDIFIEGIVKDVQKTEQIKHNGLSEDFDFAFVTTNNQDTIYASLIKNLWTLKKNGKIEYYRDNDEDLKKTLQEYSSFFSNCW</sequence>
<dbReference type="EMBL" id="VLNR01000124">
    <property type="protein sequence ID" value="TSE03154.1"/>
    <property type="molecule type" value="Genomic_DNA"/>
</dbReference>
<evidence type="ECO:0000313" key="2">
    <source>
        <dbReference type="Proteomes" id="UP000318833"/>
    </source>
</evidence>
<keyword evidence="2" id="KW-1185">Reference proteome</keyword>
<protein>
    <submittedName>
        <fullName evidence="1">Uncharacterized protein</fullName>
    </submittedName>
</protein>
<reference evidence="1 2" key="1">
    <citation type="submission" date="2019-07" db="EMBL/GenBank/DDBJ databases">
        <title>The draft genome sequence of Aquimarina algiphila M91.</title>
        <authorList>
            <person name="Meng X."/>
        </authorList>
    </citation>
    <scope>NUCLEOTIDE SEQUENCE [LARGE SCALE GENOMIC DNA]</scope>
    <source>
        <strain evidence="1 2">M91</strain>
    </source>
</reference>
<dbReference type="AlphaFoldDB" id="A0A554VAJ4"/>